<dbReference type="PANTHER" id="PTHR44196">
    <property type="entry name" value="DEHYDROGENASE/REDUCTASE SDR FAMILY MEMBER 7B"/>
    <property type="match status" value="1"/>
</dbReference>
<evidence type="ECO:0000256" key="2">
    <source>
        <dbReference type="ARBA" id="ARBA00023002"/>
    </source>
</evidence>
<dbReference type="PROSITE" id="PS00061">
    <property type="entry name" value="ADH_SHORT"/>
    <property type="match status" value="1"/>
</dbReference>
<feature type="domain" description="Ketoreductase" evidence="4">
    <location>
        <begin position="6"/>
        <end position="188"/>
    </location>
</feature>
<reference evidence="6" key="1">
    <citation type="journal article" date="2019" name="Int. J. Syst. Evol. Microbiol.">
        <title>The Global Catalogue of Microorganisms (GCM) 10K type strain sequencing project: providing services to taxonomists for standard genome sequencing and annotation.</title>
        <authorList>
            <consortium name="The Broad Institute Genomics Platform"/>
            <consortium name="The Broad Institute Genome Sequencing Center for Infectious Disease"/>
            <person name="Wu L."/>
            <person name="Ma J."/>
        </authorList>
    </citation>
    <scope>NUCLEOTIDE SEQUENCE [LARGE SCALE GENOMIC DNA]</scope>
    <source>
        <strain evidence="6">CGMCC 1.16275</strain>
    </source>
</reference>
<dbReference type="InterPro" id="IPR036291">
    <property type="entry name" value="NAD(P)-bd_dom_sf"/>
</dbReference>
<evidence type="ECO:0000259" key="4">
    <source>
        <dbReference type="SMART" id="SM00822"/>
    </source>
</evidence>
<proteinExistence type="inferred from homology"/>
<dbReference type="NCBIfam" id="NF004825">
    <property type="entry name" value="PRK06181.1"/>
    <property type="match status" value="1"/>
</dbReference>
<dbReference type="Pfam" id="PF00106">
    <property type="entry name" value="adh_short"/>
    <property type="match status" value="1"/>
</dbReference>
<dbReference type="Gene3D" id="3.40.50.720">
    <property type="entry name" value="NAD(P)-binding Rossmann-like Domain"/>
    <property type="match status" value="1"/>
</dbReference>
<dbReference type="InterPro" id="IPR020904">
    <property type="entry name" value="Sc_DH/Rdtase_CS"/>
</dbReference>
<keyword evidence="2" id="KW-0560">Oxidoreductase</keyword>
<protein>
    <submittedName>
        <fullName evidence="5">SDR family oxidoreductase</fullName>
    </submittedName>
</protein>
<name>A0ABW2KY59_9PROT</name>
<evidence type="ECO:0000313" key="5">
    <source>
        <dbReference type="EMBL" id="MFC7334250.1"/>
    </source>
</evidence>
<gene>
    <name evidence="5" type="ORF">ACFQPS_13870</name>
</gene>
<dbReference type="CDD" id="cd05332">
    <property type="entry name" value="11beta-HSD1_like_SDR_c"/>
    <property type="match status" value="1"/>
</dbReference>
<evidence type="ECO:0000256" key="3">
    <source>
        <dbReference type="RuleBase" id="RU000363"/>
    </source>
</evidence>
<evidence type="ECO:0000313" key="6">
    <source>
        <dbReference type="Proteomes" id="UP001596456"/>
    </source>
</evidence>
<evidence type="ECO:0000256" key="1">
    <source>
        <dbReference type="ARBA" id="ARBA00006484"/>
    </source>
</evidence>
<dbReference type="SUPFAM" id="SSF51735">
    <property type="entry name" value="NAD(P)-binding Rossmann-fold domains"/>
    <property type="match status" value="1"/>
</dbReference>
<dbReference type="PRINTS" id="PR00081">
    <property type="entry name" value="GDHRDH"/>
</dbReference>
<dbReference type="PANTHER" id="PTHR44196:SF1">
    <property type="entry name" value="DEHYDROGENASE_REDUCTASE SDR FAMILY MEMBER 7B"/>
    <property type="match status" value="1"/>
</dbReference>
<accession>A0ABW2KY59</accession>
<dbReference type="InterPro" id="IPR057326">
    <property type="entry name" value="KR_dom"/>
</dbReference>
<sequence length="263" mass="27543">MSVQGRVVWITGASSGIGEALAKAFAARGARLVLSARRQAELERVRAACGGAEIVLLPMDVAALAEVPEKAREAVAAFGRIDLLVNNAGISQRSLAKDTALEVDQRIMQVNFFGSVAVTKALLPHLLERGDGRIVVITSVVGKLGTPLRSTYAASKHALHGFFDSLRAELAGTGIGVTLVMPGFIRTAVSQNALTGDGTPQGSMDAMLAAGLDPDICAARILDAVTAGRDEVYVGGRREAAALALKRFFPGLFARAIARARVR</sequence>
<dbReference type="SMART" id="SM00822">
    <property type="entry name" value="PKS_KR"/>
    <property type="match status" value="1"/>
</dbReference>
<organism evidence="5 6">
    <name type="scientific">Rhodocista pekingensis</name>
    <dbReference type="NCBI Taxonomy" id="201185"/>
    <lineage>
        <taxon>Bacteria</taxon>
        <taxon>Pseudomonadati</taxon>
        <taxon>Pseudomonadota</taxon>
        <taxon>Alphaproteobacteria</taxon>
        <taxon>Rhodospirillales</taxon>
        <taxon>Azospirillaceae</taxon>
        <taxon>Rhodocista</taxon>
    </lineage>
</organism>
<dbReference type="InterPro" id="IPR002347">
    <property type="entry name" value="SDR_fam"/>
</dbReference>
<dbReference type="PRINTS" id="PR00080">
    <property type="entry name" value="SDRFAMILY"/>
</dbReference>
<dbReference type="Proteomes" id="UP001596456">
    <property type="component" value="Unassembled WGS sequence"/>
</dbReference>
<keyword evidence="6" id="KW-1185">Reference proteome</keyword>
<dbReference type="EMBL" id="JBHTCM010000014">
    <property type="protein sequence ID" value="MFC7334250.1"/>
    <property type="molecule type" value="Genomic_DNA"/>
</dbReference>
<comment type="similarity">
    <text evidence="1 3">Belongs to the short-chain dehydrogenases/reductases (SDR) family.</text>
</comment>
<dbReference type="RefSeq" id="WP_377359814.1">
    <property type="nucleotide sequence ID" value="NZ_JBHTCM010000014.1"/>
</dbReference>
<comment type="caution">
    <text evidence="5">The sequence shown here is derived from an EMBL/GenBank/DDBJ whole genome shotgun (WGS) entry which is preliminary data.</text>
</comment>